<dbReference type="GO" id="GO:0016791">
    <property type="term" value="F:phosphatase activity"/>
    <property type="evidence" value="ECO:0007669"/>
    <property type="project" value="TreeGrafter"/>
</dbReference>
<dbReference type="GO" id="GO:0005737">
    <property type="term" value="C:cytoplasm"/>
    <property type="evidence" value="ECO:0007669"/>
    <property type="project" value="TreeGrafter"/>
</dbReference>
<dbReference type="SUPFAM" id="SSF53254">
    <property type="entry name" value="Phosphoglycerate mutase-like"/>
    <property type="match status" value="1"/>
</dbReference>
<sequence>MKIAFIRHGKTEGNIQRRYIGSTDMPLCQIGIKEIQKLSQKKNYPSVQHVYVSPMMRCMQTADIAYHDTPYTVIENIREQHYGDFEYKTYDELQDVPAFRRWIDTSGASDAPNGEPQIEFFARCRTALLQILEDAQKHHYDDIAIVAHGGVLMALLSIYATPQRNFYDWHAANGCGFLFDADSWLEQKTITLLSKIDCEEL</sequence>
<dbReference type="Proteomes" id="UP000199158">
    <property type="component" value="Unassembled WGS sequence"/>
</dbReference>
<feature type="active site" description="Proton donor/acceptor" evidence="1">
    <location>
        <position position="79"/>
    </location>
</feature>
<feature type="binding site" evidence="2">
    <location>
        <begin position="7"/>
        <end position="14"/>
    </location>
    <ligand>
        <name>substrate</name>
    </ligand>
</feature>
<reference evidence="3 4" key="1">
    <citation type="submission" date="2016-10" db="EMBL/GenBank/DDBJ databases">
        <authorList>
            <person name="de Groot N.N."/>
        </authorList>
    </citation>
    <scope>NUCLEOTIDE SEQUENCE [LARGE SCALE GENOMIC DNA]</scope>
    <source>
        <strain evidence="3 4">CGMCC 1.5070</strain>
    </source>
</reference>
<evidence type="ECO:0000256" key="1">
    <source>
        <dbReference type="PIRSR" id="PIRSR613078-1"/>
    </source>
</evidence>
<dbReference type="PANTHER" id="PTHR48100:SF1">
    <property type="entry name" value="HISTIDINE PHOSPHATASE FAMILY PROTEIN-RELATED"/>
    <property type="match status" value="1"/>
</dbReference>
<dbReference type="EMBL" id="FOCG01000001">
    <property type="protein sequence ID" value="SEM65135.1"/>
    <property type="molecule type" value="Genomic_DNA"/>
</dbReference>
<dbReference type="SMART" id="SM00855">
    <property type="entry name" value="PGAM"/>
    <property type="match status" value="1"/>
</dbReference>
<evidence type="ECO:0000313" key="4">
    <source>
        <dbReference type="Proteomes" id="UP000199158"/>
    </source>
</evidence>
<evidence type="ECO:0000313" key="3">
    <source>
        <dbReference type="EMBL" id="SEM65135.1"/>
    </source>
</evidence>
<dbReference type="Pfam" id="PF00300">
    <property type="entry name" value="His_Phos_1"/>
    <property type="match status" value="1"/>
</dbReference>
<organism evidence="3 4">
    <name type="scientific">Hydrogenoanaerobacterium saccharovorans</name>
    <dbReference type="NCBI Taxonomy" id="474960"/>
    <lineage>
        <taxon>Bacteria</taxon>
        <taxon>Bacillati</taxon>
        <taxon>Bacillota</taxon>
        <taxon>Clostridia</taxon>
        <taxon>Eubacteriales</taxon>
        <taxon>Oscillospiraceae</taxon>
        <taxon>Hydrogenoanaerobacterium</taxon>
    </lineage>
</organism>
<name>A0A1H8A311_9FIRM</name>
<feature type="binding site" evidence="2">
    <location>
        <begin position="79"/>
        <end position="82"/>
    </location>
    <ligand>
        <name>substrate</name>
    </ligand>
</feature>
<dbReference type="InterPro" id="IPR050275">
    <property type="entry name" value="PGM_Phosphatase"/>
</dbReference>
<keyword evidence="4" id="KW-1185">Reference proteome</keyword>
<dbReference type="InterPro" id="IPR013078">
    <property type="entry name" value="His_Pase_superF_clade-1"/>
</dbReference>
<evidence type="ECO:0000256" key="2">
    <source>
        <dbReference type="PIRSR" id="PIRSR613078-2"/>
    </source>
</evidence>
<dbReference type="CDD" id="cd07067">
    <property type="entry name" value="HP_PGM_like"/>
    <property type="match status" value="1"/>
</dbReference>
<dbReference type="InterPro" id="IPR029033">
    <property type="entry name" value="His_PPase_superfam"/>
</dbReference>
<dbReference type="AlphaFoldDB" id="A0A1H8A311"/>
<accession>A0A1H8A311</accession>
<feature type="binding site" evidence="2">
    <location>
        <position position="57"/>
    </location>
    <ligand>
        <name>substrate</name>
    </ligand>
</feature>
<dbReference type="STRING" id="474960.SAMN05216180_1086"/>
<dbReference type="Gene3D" id="3.40.50.1240">
    <property type="entry name" value="Phosphoglycerate mutase-like"/>
    <property type="match status" value="1"/>
</dbReference>
<proteinExistence type="predicted"/>
<feature type="active site" description="Tele-phosphohistidine intermediate" evidence="1">
    <location>
        <position position="8"/>
    </location>
</feature>
<dbReference type="PANTHER" id="PTHR48100">
    <property type="entry name" value="BROAD-SPECIFICITY PHOSPHATASE YOR283W-RELATED"/>
    <property type="match status" value="1"/>
</dbReference>
<gene>
    <name evidence="3" type="ORF">SAMN05216180_1086</name>
</gene>
<dbReference type="RefSeq" id="WP_162840811.1">
    <property type="nucleotide sequence ID" value="NZ_FOCG01000001.1"/>
</dbReference>
<protein>
    <submittedName>
        <fullName evidence="3">Alpha-ribazole phosphatase</fullName>
    </submittedName>
</protein>